<organism evidence="2 3">
    <name type="scientific">Octadecabacter ascidiaceicola</name>
    <dbReference type="NCBI Taxonomy" id="1655543"/>
    <lineage>
        <taxon>Bacteria</taxon>
        <taxon>Pseudomonadati</taxon>
        <taxon>Pseudomonadota</taxon>
        <taxon>Alphaproteobacteria</taxon>
        <taxon>Rhodobacterales</taxon>
        <taxon>Roseobacteraceae</taxon>
        <taxon>Octadecabacter</taxon>
    </lineage>
</organism>
<dbReference type="Gene3D" id="3.30.1480.10">
    <property type="entry name" value="NusA, N-terminal domain"/>
    <property type="match status" value="1"/>
</dbReference>
<dbReference type="RefSeq" id="WP_093995633.1">
    <property type="nucleotide sequence ID" value="NZ_FXYD01000002.1"/>
</dbReference>
<keyword evidence="3" id="KW-1185">Reference proteome</keyword>
<evidence type="ECO:0000313" key="3">
    <source>
        <dbReference type="Proteomes" id="UP000203464"/>
    </source>
</evidence>
<name>A0A238K3E7_9RHOB</name>
<dbReference type="AlphaFoldDB" id="A0A238K3E7"/>
<dbReference type="EMBL" id="FXYD01000002">
    <property type="protein sequence ID" value="SMX36914.1"/>
    <property type="molecule type" value="Genomic_DNA"/>
</dbReference>
<dbReference type="InterPro" id="IPR036555">
    <property type="entry name" value="NusA_N_sf"/>
</dbReference>
<evidence type="ECO:0000313" key="2">
    <source>
        <dbReference type="EMBL" id="SMX36914.1"/>
    </source>
</evidence>
<evidence type="ECO:0000259" key="1">
    <source>
        <dbReference type="Pfam" id="PF08529"/>
    </source>
</evidence>
<dbReference type="Pfam" id="PF08529">
    <property type="entry name" value="NusA_N"/>
    <property type="match status" value="1"/>
</dbReference>
<reference evidence="3" key="1">
    <citation type="submission" date="2017-05" db="EMBL/GenBank/DDBJ databases">
        <authorList>
            <person name="Rodrigo-Torres L."/>
            <person name="Arahal R. D."/>
            <person name="Lucena T."/>
        </authorList>
    </citation>
    <scope>NUCLEOTIDE SEQUENCE [LARGE SCALE GENOMIC DNA]</scope>
    <source>
        <strain evidence="3">CECT 8868</strain>
    </source>
</reference>
<dbReference type="InterPro" id="IPR013735">
    <property type="entry name" value="TF_NusA_N"/>
</dbReference>
<proteinExistence type="predicted"/>
<protein>
    <recommendedName>
        <fullName evidence="1">Transcription factor NusA N-terminal domain-containing protein</fullName>
    </recommendedName>
</protein>
<dbReference type="GO" id="GO:0031554">
    <property type="term" value="P:regulation of termination of DNA-templated transcription"/>
    <property type="evidence" value="ECO:0007669"/>
    <property type="project" value="InterPro"/>
</dbReference>
<dbReference type="Proteomes" id="UP000203464">
    <property type="component" value="Unassembled WGS sequence"/>
</dbReference>
<dbReference type="SUPFAM" id="SSF69705">
    <property type="entry name" value="Transcription factor NusA, N-terminal domain"/>
    <property type="match status" value="1"/>
</dbReference>
<feature type="domain" description="Transcription factor NusA N-terminal" evidence="1">
    <location>
        <begin position="17"/>
        <end position="84"/>
    </location>
</feature>
<sequence length="109" mass="11984">MIAPTNLEWSCSGNSAVITDAYVEAAKQKHGSEFTFWARVDDSGCIEVAQVLKIVETVADERREVNLANVRQRDSKAKLGGYIVNIIDPVVPDDGKSLPIIKNLRISLN</sequence>
<accession>A0A238K3E7</accession>
<dbReference type="GO" id="GO:0003700">
    <property type="term" value="F:DNA-binding transcription factor activity"/>
    <property type="evidence" value="ECO:0007669"/>
    <property type="project" value="InterPro"/>
</dbReference>
<gene>
    <name evidence="2" type="ORF">OCA8868_01166</name>
</gene>